<evidence type="ECO:0000313" key="1">
    <source>
        <dbReference type="EMBL" id="CVI64076.1"/>
    </source>
</evidence>
<dbReference type="AlphaFoldDB" id="A0A1S7UB00"/>
<keyword evidence="2" id="KW-1185">Reference proteome</keyword>
<reference evidence="1" key="1">
    <citation type="submission" date="2016-01" db="EMBL/GenBank/DDBJ databases">
        <authorList>
            <person name="Regsiter A."/>
            <person name="william w."/>
        </authorList>
    </citation>
    <scope>NUCLEOTIDE SEQUENCE</scope>
    <source>
        <strain evidence="1">NCPPB 1641</strain>
    </source>
</reference>
<organism evidence="1 2">
    <name type="scientific">Agrobacterium deltaense NCPPB 1641</name>
    <dbReference type="NCBI Taxonomy" id="1183425"/>
    <lineage>
        <taxon>Bacteria</taxon>
        <taxon>Pseudomonadati</taxon>
        <taxon>Pseudomonadota</taxon>
        <taxon>Alphaproteobacteria</taxon>
        <taxon>Hyphomicrobiales</taxon>
        <taxon>Rhizobiaceae</taxon>
        <taxon>Rhizobium/Agrobacterium group</taxon>
        <taxon>Agrobacterium</taxon>
    </lineage>
</organism>
<dbReference type="EMBL" id="FCNP01000050">
    <property type="protein sequence ID" value="CVI64076.1"/>
    <property type="molecule type" value="Genomic_DNA"/>
</dbReference>
<dbReference type="Proteomes" id="UP000192140">
    <property type="component" value="Unassembled WGS sequence"/>
</dbReference>
<protein>
    <submittedName>
        <fullName evidence="1">Uncharacterized protein</fullName>
    </submittedName>
</protein>
<gene>
    <name evidence="1" type="ORF">AGR7A_pAt30124</name>
</gene>
<proteinExistence type="predicted"/>
<name>A0A1S7UB00_9HYPH</name>
<accession>A0A1S7UB00</accession>
<comment type="caution">
    <text evidence="1">The sequence shown here is derived from an EMBL/GenBank/DDBJ whole genome shotgun (WGS) entry which is preliminary data.</text>
</comment>
<sequence length="22" mass="2442">MRTSVFGRATPLTPAKMTEVTF</sequence>
<evidence type="ECO:0000313" key="2">
    <source>
        <dbReference type="Proteomes" id="UP000192140"/>
    </source>
</evidence>